<feature type="compositionally biased region" description="Polar residues" evidence="9">
    <location>
        <begin position="165"/>
        <end position="177"/>
    </location>
</feature>
<evidence type="ECO:0000256" key="3">
    <source>
        <dbReference type="ARBA" id="ARBA00010306"/>
    </source>
</evidence>
<keyword evidence="8" id="KW-0539">Nucleus</keyword>
<dbReference type="PROSITE" id="PS50174">
    <property type="entry name" value="G_PATCH"/>
    <property type="match status" value="1"/>
</dbReference>
<feature type="compositionally biased region" description="Acidic residues" evidence="9">
    <location>
        <begin position="218"/>
        <end position="237"/>
    </location>
</feature>
<evidence type="ECO:0000256" key="6">
    <source>
        <dbReference type="ARBA" id="ARBA00022664"/>
    </source>
</evidence>
<dbReference type="PANTHER" id="PTHR14195">
    <property type="entry name" value="G PATCH DOMAIN CONTAINING PROTEIN 2"/>
    <property type="match status" value="1"/>
</dbReference>
<dbReference type="CDD" id="cd02646">
    <property type="entry name" value="R3H_G-patch"/>
    <property type="match status" value="1"/>
</dbReference>
<keyword evidence="7" id="KW-0508">mRNA splicing</keyword>
<name>A0ABX6EXQ8_KLUMA</name>
<reference evidence="11 12" key="2">
    <citation type="submission" date="2019-11" db="EMBL/GenBank/DDBJ databases">
        <authorList>
            <person name="Lu H."/>
        </authorList>
    </citation>
    <scope>NUCLEOTIDE SEQUENCE [LARGE SCALE GENOMIC DNA]</scope>
    <source>
        <strain evidence="11 12">FIM1</strain>
    </source>
</reference>
<comment type="subcellular location">
    <subcellularLocation>
        <location evidence="2">Cytoplasm</location>
    </subcellularLocation>
    <subcellularLocation>
        <location evidence="1">Nucleus</location>
    </subcellularLocation>
</comment>
<evidence type="ECO:0000256" key="5">
    <source>
        <dbReference type="ARBA" id="ARBA00022490"/>
    </source>
</evidence>
<keyword evidence="12" id="KW-1185">Reference proteome</keyword>
<dbReference type="Proteomes" id="UP000422736">
    <property type="component" value="Chromosome 5"/>
</dbReference>
<evidence type="ECO:0000256" key="4">
    <source>
        <dbReference type="ARBA" id="ARBA00018964"/>
    </source>
</evidence>
<keyword evidence="6" id="KW-0507">mRNA processing</keyword>
<feature type="region of interest" description="Disordered" evidence="9">
    <location>
        <begin position="131"/>
        <end position="187"/>
    </location>
</feature>
<evidence type="ECO:0000259" key="10">
    <source>
        <dbReference type="PROSITE" id="PS50174"/>
    </source>
</evidence>
<comment type="similarity">
    <text evidence="3">Belongs to the SQS1 family.</text>
</comment>
<feature type="region of interest" description="Disordered" evidence="9">
    <location>
        <begin position="214"/>
        <end position="238"/>
    </location>
</feature>
<dbReference type="SMART" id="SM00443">
    <property type="entry name" value="G_patch"/>
    <property type="match status" value="1"/>
</dbReference>
<evidence type="ECO:0000313" key="11">
    <source>
        <dbReference type="EMBL" id="QGN16976.1"/>
    </source>
</evidence>
<feature type="region of interest" description="Disordered" evidence="9">
    <location>
        <begin position="1"/>
        <end position="45"/>
    </location>
</feature>
<evidence type="ECO:0000256" key="7">
    <source>
        <dbReference type="ARBA" id="ARBA00023187"/>
    </source>
</evidence>
<reference evidence="11 12" key="1">
    <citation type="submission" date="2016-03" db="EMBL/GenBank/DDBJ databases">
        <title>How can Kluyveromyces marxianus grow so fast - potential evolutionary course in Saccharomyces Complex revealed by comparative genomics.</title>
        <authorList>
            <person name="Mo W."/>
            <person name="Lu W."/>
            <person name="Yang X."/>
            <person name="Qi J."/>
            <person name="Lv H."/>
        </authorList>
    </citation>
    <scope>NUCLEOTIDE SEQUENCE [LARGE SCALE GENOMIC DNA]</scope>
    <source>
        <strain evidence="11 12">FIM1</strain>
    </source>
</reference>
<proteinExistence type="inferred from homology"/>
<evidence type="ECO:0000256" key="1">
    <source>
        <dbReference type="ARBA" id="ARBA00004123"/>
    </source>
</evidence>
<dbReference type="Pfam" id="PF01585">
    <property type="entry name" value="G-patch"/>
    <property type="match status" value="1"/>
</dbReference>
<dbReference type="EMBL" id="CP015058">
    <property type="protein sequence ID" value="QGN16976.1"/>
    <property type="molecule type" value="Genomic_DNA"/>
</dbReference>
<evidence type="ECO:0000256" key="2">
    <source>
        <dbReference type="ARBA" id="ARBA00004496"/>
    </source>
</evidence>
<dbReference type="InterPro" id="IPR051189">
    <property type="entry name" value="Splicing_assoc_domain"/>
</dbReference>
<sequence length="759" mass="87032">MAKRHKHFNSNKTKGNVKSKSKRTGKNKQMRRTGQTAKKKFLPIGGGDLMNPDMVEDYFFGQHKKKNTLKSGGLRPGRVMDDDLQDIRLPLRHRPVEFIKAKEIYDPSHDLILKLIEKNKEIDDSNTIETSKESLEEMSINSSAIATEDFSEESIGESERECQTHELSNGSTQNKQSDSIEREKNLNDDAIDNNEIFYVDLDGDNTVNTDSYKKLLTESEDETEADDEADEEEEEENLCTTFEPILKVGNVELNLKRLGNDSIEVKKPKGSYHPFYQYVQNVMKNVQENSSDEYSSDEENEINEYKQPLLSQQKMQKISTGIGSYTSYHENHNIKRSNLDQCDNSMKSLTIEDQVMKTANLEPENKVITDIDGSPSKKEPEFGFCEEDFASSIGKIFVSNIRLGLNDRSYQISCQDIYGDSTLRWVDQETMCDLAGEMGLPEHRLAAYFKHLYDSLLEKNSNSSDFSDIPFEDSETDESEKAESVESDLQDVGENLDDLIEYTLKYSEDRNQIYDTSPLKVRGKRRNKQLIFDDDTSLDNETRLMLQDKFTNRETNKTKKRRTKEDFIAAAFNNSLDLLEKYPYGLHIQNIKDEFESFYHSNRKSITFPPLDPHGNKVVGKFAYNYFMKSTVISRGKSTKVYVEKTRKTKYNQPAYHIINQLLRQRPVFMRIDRKVPSEESSTFNRTVRLKVPKAKFNITEGQVVGEDAPEIGSDNVGRRMLEKLGWNTGQGLGAQGNKGIQEPILAKVKKSKSGLRHT</sequence>
<protein>
    <recommendedName>
        <fullName evidence="4">Protein SQS1</fullName>
    </recommendedName>
</protein>
<dbReference type="InterPro" id="IPR000467">
    <property type="entry name" value="G_patch_dom"/>
</dbReference>
<feature type="domain" description="G-patch" evidence="10">
    <location>
        <begin position="714"/>
        <end position="759"/>
    </location>
</feature>
<feature type="compositionally biased region" description="Basic residues" evidence="9">
    <location>
        <begin position="1"/>
        <end position="41"/>
    </location>
</feature>
<evidence type="ECO:0000313" key="12">
    <source>
        <dbReference type="Proteomes" id="UP000422736"/>
    </source>
</evidence>
<dbReference type="InterPro" id="IPR034082">
    <property type="entry name" value="R3H_G-patch"/>
</dbReference>
<evidence type="ECO:0000256" key="8">
    <source>
        <dbReference type="ARBA" id="ARBA00023242"/>
    </source>
</evidence>
<organism evidence="11 12">
    <name type="scientific">Kluyveromyces marxianus</name>
    <name type="common">Yeast</name>
    <name type="synonym">Candida kefyr</name>
    <dbReference type="NCBI Taxonomy" id="4911"/>
    <lineage>
        <taxon>Eukaryota</taxon>
        <taxon>Fungi</taxon>
        <taxon>Dikarya</taxon>
        <taxon>Ascomycota</taxon>
        <taxon>Saccharomycotina</taxon>
        <taxon>Saccharomycetes</taxon>
        <taxon>Saccharomycetales</taxon>
        <taxon>Saccharomycetaceae</taxon>
        <taxon>Kluyveromyces</taxon>
    </lineage>
</organism>
<feature type="compositionally biased region" description="Basic and acidic residues" evidence="9">
    <location>
        <begin position="178"/>
        <end position="187"/>
    </location>
</feature>
<evidence type="ECO:0000256" key="9">
    <source>
        <dbReference type="SAM" id="MobiDB-lite"/>
    </source>
</evidence>
<feature type="region of interest" description="Disordered" evidence="9">
    <location>
        <begin position="464"/>
        <end position="488"/>
    </location>
</feature>
<gene>
    <name evidence="11" type="primary">SQS1</name>
    <name evidence="11" type="ORF">FIM1_3703</name>
</gene>
<keyword evidence="5" id="KW-0963">Cytoplasm</keyword>
<accession>A0ABX6EXQ8</accession>